<dbReference type="InterPro" id="IPR008928">
    <property type="entry name" value="6-hairpin_glycosidase_sf"/>
</dbReference>
<dbReference type="Gene3D" id="1.50.10.10">
    <property type="match status" value="1"/>
</dbReference>
<reference evidence="2" key="1">
    <citation type="journal article" date="2019" name="Int. J. Syst. Evol. Microbiol.">
        <title>The Global Catalogue of Microorganisms (GCM) 10K type strain sequencing project: providing services to taxonomists for standard genome sequencing and annotation.</title>
        <authorList>
            <consortium name="The Broad Institute Genomics Platform"/>
            <consortium name="The Broad Institute Genome Sequencing Center for Infectious Disease"/>
            <person name="Wu L."/>
            <person name="Ma J."/>
        </authorList>
    </citation>
    <scope>NUCLEOTIDE SEQUENCE [LARGE SCALE GENOMIC DNA]</scope>
    <source>
        <strain evidence="2">CCM 8979</strain>
    </source>
</reference>
<keyword evidence="2" id="KW-1185">Reference proteome</keyword>
<name>A0ABW4D339_9LACO</name>
<accession>A0ABW4D339</accession>
<evidence type="ECO:0000313" key="2">
    <source>
        <dbReference type="Proteomes" id="UP001597189"/>
    </source>
</evidence>
<sequence length="546" mass="63464">MKKAMIKNFKEAMQNLGNLQDHATGLITLAVSISDQRHRADVQFIQGTSFNRAWETIESVLAGVPQNSWVRIESVHSIQKRQLASIEQNLIDMFRMNYWRKGISFDADFQTALLEMEINGHEFIKPSEKHIVGKNQSESWIDFPHVKKYLERRNGSLAVDIERADYVWTFTTSGIFTDGDRIWRLNDSETGEKGIRELANPKRELHEYLGAGEQFLANQIQDDGKFIYGYYPGRQRILNSYNSVRHFSSVYALLEAVDFTENSNDQNKAKKALKWGLDNLTVAEGETLFAIERPKKGTPELKLGAQAMLILALCKYQEVTHDETFSSEMMKAFNGVIAFRQPSGRYNHVLNPDLTVKDEFRIIYYEGEITFALTRLYELTKDDQVLQMIKQSLDFMVNNDYGKYHDHWIAYAVNEALQIFPKNRAYMQLGLTNVFSHLDFIEKRDTAYPTLLELMNAAVKMTDIIKNTSNDDLLEPYDLIRLRQVWKQRAEHELVTGGFEPELAMYFYAPYKFVGGFFARHDHFRTRIDDCEHFLSGLINYYNYTY</sequence>
<dbReference type="EMBL" id="JBHTOD010000007">
    <property type="protein sequence ID" value="MFD1455914.1"/>
    <property type="molecule type" value="Genomic_DNA"/>
</dbReference>
<dbReference type="Proteomes" id="UP001597189">
    <property type="component" value="Unassembled WGS sequence"/>
</dbReference>
<dbReference type="RefSeq" id="WP_203645993.1">
    <property type="nucleotide sequence ID" value="NZ_BOLN01000007.1"/>
</dbReference>
<proteinExistence type="predicted"/>
<evidence type="ECO:0000313" key="1">
    <source>
        <dbReference type="EMBL" id="MFD1455914.1"/>
    </source>
</evidence>
<dbReference type="InterPro" id="IPR012341">
    <property type="entry name" value="6hp_glycosidase-like_sf"/>
</dbReference>
<organism evidence="1 2">
    <name type="scientific">Levilactobacillus lanxiensis</name>
    <dbReference type="NCBI Taxonomy" id="2799568"/>
    <lineage>
        <taxon>Bacteria</taxon>
        <taxon>Bacillati</taxon>
        <taxon>Bacillota</taxon>
        <taxon>Bacilli</taxon>
        <taxon>Lactobacillales</taxon>
        <taxon>Lactobacillaceae</taxon>
        <taxon>Levilactobacillus</taxon>
    </lineage>
</organism>
<dbReference type="GO" id="GO:0016740">
    <property type="term" value="F:transferase activity"/>
    <property type="evidence" value="ECO:0007669"/>
    <property type="project" value="UniProtKB-KW"/>
</dbReference>
<protein>
    <submittedName>
        <fullName evidence="1">Glycosyl transferase family 1</fullName>
    </submittedName>
</protein>
<keyword evidence="1" id="KW-0808">Transferase</keyword>
<comment type="caution">
    <text evidence="1">The sequence shown here is derived from an EMBL/GenBank/DDBJ whole genome shotgun (WGS) entry which is preliminary data.</text>
</comment>
<dbReference type="SUPFAM" id="SSF48208">
    <property type="entry name" value="Six-hairpin glycosidases"/>
    <property type="match status" value="1"/>
</dbReference>
<gene>
    <name evidence="1" type="ORF">ACFQ44_09580</name>
</gene>